<accession>A0A9N9J8X0</accession>
<reference evidence="1" key="1">
    <citation type="submission" date="2021-06" db="EMBL/GenBank/DDBJ databases">
        <authorList>
            <person name="Kallberg Y."/>
            <person name="Tangrot J."/>
            <person name="Rosling A."/>
        </authorList>
    </citation>
    <scope>NUCLEOTIDE SEQUENCE</scope>
    <source>
        <strain evidence="1">MA453B</strain>
    </source>
</reference>
<evidence type="ECO:0000313" key="2">
    <source>
        <dbReference type="Proteomes" id="UP000789405"/>
    </source>
</evidence>
<keyword evidence="2" id="KW-1185">Reference proteome</keyword>
<feature type="non-terminal residue" evidence="1">
    <location>
        <position position="1"/>
    </location>
</feature>
<dbReference type="Proteomes" id="UP000789405">
    <property type="component" value="Unassembled WGS sequence"/>
</dbReference>
<protein>
    <submittedName>
        <fullName evidence="1">19503_t:CDS:1</fullName>
    </submittedName>
</protein>
<dbReference type="AlphaFoldDB" id="A0A9N9J8X0"/>
<dbReference type="EMBL" id="CAJVPY010019071">
    <property type="protein sequence ID" value="CAG8770059.1"/>
    <property type="molecule type" value="Genomic_DNA"/>
</dbReference>
<gene>
    <name evidence="1" type="ORF">DERYTH_LOCUS18604</name>
</gene>
<proteinExistence type="predicted"/>
<sequence>NKNTKARAEYKLLQKSNHNARKLLQDTLLYTNDYRKNIVLKAILLLYTTTKDKKKVFEKKLKGLGFLITETKTPLTVLKIEDAIYMTKLLENQGPHKEIFKQTIAKPHEPVNIQILKLLKEFKYK</sequence>
<name>A0A9N9J8X0_9GLOM</name>
<evidence type="ECO:0000313" key="1">
    <source>
        <dbReference type="EMBL" id="CAG8770059.1"/>
    </source>
</evidence>
<comment type="caution">
    <text evidence="1">The sequence shown here is derived from an EMBL/GenBank/DDBJ whole genome shotgun (WGS) entry which is preliminary data.</text>
</comment>
<organism evidence="1 2">
    <name type="scientific">Dentiscutata erythropus</name>
    <dbReference type="NCBI Taxonomy" id="1348616"/>
    <lineage>
        <taxon>Eukaryota</taxon>
        <taxon>Fungi</taxon>
        <taxon>Fungi incertae sedis</taxon>
        <taxon>Mucoromycota</taxon>
        <taxon>Glomeromycotina</taxon>
        <taxon>Glomeromycetes</taxon>
        <taxon>Diversisporales</taxon>
        <taxon>Gigasporaceae</taxon>
        <taxon>Dentiscutata</taxon>
    </lineage>
</organism>